<evidence type="ECO:0000259" key="7">
    <source>
        <dbReference type="PROSITE" id="PS50066"/>
    </source>
</evidence>
<proteinExistence type="predicted"/>
<dbReference type="PROSITE" id="PS50066">
    <property type="entry name" value="MADS_BOX_2"/>
    <property type="match status" value="1"/>
</dbReference>
<evidence type="ECO:0000256" key="3">
    <source>
        <dbReference type="ARBA" id="ARBA00023125"/>
    </source>
</evidence>
<dbReference type="Gene3D" id="3.40.1810.10">
    <property type="entry name" value="Transcription factor, MADS-box"/>
    <property type="match status" value="1"/>
</dbReference>
<comment type="subcellular location">
    <subcellularLocation>
        <location evidence="1">Nucleus</location>
    </subcellularLocation>
</comment>
<dbReference type="RefSeq" id="XP_071937532.1">
    <property type="nucleotide sequence ID" value="XM_072081431.1"/>
</dbReference>
<name>A0ABM4X0G9_COFAR</name>
<keyword evidence="3" id="KW-0238">DNA-binding</keyword>
<dbReference type="SUPFAM" id="SSF55455">
    <property type="entry name" value="SRF-like"/>
    <property type="match status" value="1"/>
</dbReference>
<protein>
    <recommendedName>
        <fullName evidence="7">MADS-box domain-containing protein</fullName>
    </recommendedName>
</protein>
<evidence type="ECO:0000313" key="8">
    <source>
        <dbReference type="Proteomes" id="UP001652660"/>
    </source>
</evidence>
<dbReference type="PANTHER" id="PTHR11945:SF387">
    <property type="entry name" value="AGAMOUS-LIKE MADS-BOX PROTEIN AGL80"/>
    <property type="match status" value="1"/>
</dbReference>
<keyword evidence="5" id="KW-0539">Nucleus</keyword>
<evidence type="ECO:0000313" key="9">
    <source>
        <dbReference type="RefSeq" id="XP_071937532.1"/>
    </source>
</evidence>
<keyword evidence="4" id="KW-0804">Transcription</keyword>
<sequence>MTRKKIKLAFIRNETERKTCFKKRKNGLIKKVQELSTLCGIDACAIIYGPHDQEPETWPPSPPAVLDLLERYKSLPERFKRLENQQSYTRSRVDKVHEQIRKKHNGIRENEVTNIMYRCLRGEEVQNLRWADLNELEWMVGRNLREVSRRISLLKETVPQPSAPEAPLETGGDGGNDEGMVAPELPVNEMREFTWPSLNASVVAPEMPFGDMQNLTWLLTNARMVAPEMPSSEIQNLTWPATTTTSAVGNQMENFKWFSNNGSMVVPEMPMGLMQNPTWFTNDAPMVAPEMQNPTRFTNNASIAAPEMQNSTWSTYNSSMVAPEFPMSEMQRPTWSTNISSMVVPEMLVSDMQNWAWSTNNASMLTPDIVTKEMQNITWSANKASMVAPEMPMSEMPNPAWSANKAHMVAPELMARDELQNYAVDMDMLNVQPWLSDFVWNDSIFEPINNNGAGPSNRAP</sequence>
<evidence type="ECO:0000256" key="6">
    <source>
        <dbReference type="SAM" id="MobiDB-lite"/>
    </source>
</evidence>
<dbReference type="PRINTS" id="PR00404">
    <property type="entry name" value="MADSDOMAIN"/>
</dbReference>
<dbReference type="GeneID" id="140037245"/>
<dbReference type="InterPro" id="IPR033897">
    <property type="entry name" value="SRF-like_MADS-box"/>
</dbReference>
<gene>
    <name evidence="9" type="primary">LOC140037245</name>
</gene>
<evidence type="ECO:0000256" key="1">
    <source>
        <dbReference type="ARBA" id="ARBA00004123"/>
    </source>
</evidence>
<dbReference type="Pfam" id="PF00319">
    <property type="entry name" value="SRF-TF"/>
    <property type="match status" value="1"/>
</dbReference>
<reference evidence="9" key="1">
    <citation type="submission" date="2025-08" db="UniProtKB">
        <authorList>
            <consortium name="RefSeq"/>
        </authorList>
    </citation>
    <scope>IDENTIFICATION</scope>
    <source>
        <tissue evidence="9">Leaves</tissue>
    </source>
</reference>
<dbReference type="PANTHER" id="PTHR11945">
    <property type="entry name" value="MADS BOX PROTEIN"/>
    <property type="match status" value="1"/>
</dbReference>
<dbReference type="InterPro" id="IPR036879">
    <property type="entry name" value="TF_MADSbox_sf"/>
</dbReference>
<evidence type="ECO:0000256" key="4">
    <source>
        <dbReference type="ARBA" id="ARBA00023163"/>
    </source>
</evidence>
<evidence type="ECO:0000256" key="2">
    <source>
        <dbReference type="ARBA" id="ARBA00023015"/>
    </source>
</evidence>
<dbReference type="CDD" id="cd00266">
    <property type="entry name" value="MADS_SRF_like"/>
    <property type="match status" value="1"/>
</dbReference>
<dbReference type="SMART" id="SM00432">
    <property type="entry name" value="MADS"/>
    <property type="match status" value="1"/>
</dbReference>
<dbReference type="InterPro" id="IPR002100">
    <property type="entry name" value="TF_MADSbox"/>
</dbReference>
<feature type="region of interest" description="Disordered" evidence="6">
    <location>
        <begin position="158"/>
        <end position="177"/>
    </location>
</feature>
<keyword evidence="2" id="KW-0805">Transcription regulation</keyword>
<organism evidence="8 9">
    <name type="scientific">Coffea arabica</name>
    <name type="common">Arabian coffee</name>
    <dbReference type="NCBI Taxonomy" id="13443"/>
    <lineage>
        <taxon>Eukaryota</taxon>
        <taxon>Viridiplantae</taxon>
        <taxon>Streptophyta</taxon>
        <taxon>Embryophyta</taxon>
        <taxon>Tracheophyta</taxon>
        <taxon>Spermatophyta</taxon>
        <taxon>Magnoliopsida</taxon>
        <taxon>eudicotyledons</taxon>
        <taxon>Gunneridae</taxon>
        <taxon>Pentapetalae</taxon>
        <taxon>asterids</taxon>
        <taxon>lamiids</taxon>
        <taxon>Gentianales</taxon>
        <taxon>Rubiaceae</taxon>
        <taxon>Ixoroideae</taxon>
        <taxon>Gardenieae complex</taxon>
        <taxon>Bertiereae - Coffeeae clade</taxon>
        <taxon>Coffeeae</taxon>
        <taxon>Coffea</taxon>
    </lineage>
</organism>
<accession>A0ABM4X0G9</accession>
<dbReference type="Proteomes" id="UP001652660">
    <property type="component" value="Chromosome 2e"/>
</dbReference>
<feature type="domain" description="MADS-box" evidence="7">
    <location>
        <begin position="1"/>
        <end position="61"/>
    </location>
</feature>
<keyword evidence="8" id="KW-1185">Reference proteome</keyword>
<evidence type="ECO:0000256" key="5">
    <source>
        <dbReference type="ARBA" id="ARBA00023242"/>
    </source>
</evidence>